<sequence>MRLVQTFWRICGIFTIDLTYNKFQYVFSVLLMATCVYNYITASETLCKLDHSWCEIFSKPMTGMYTRVLAFTTFLSRIAIVVQSKHHLFKYKATIKAFEIYSPTSTTGFREYKLFSFVIVFLCLVTILPINISRLYHLYYYETHNDNSLLVYYLFIYIQNLSMCCIETQFVSQCFIIYIKFREINGDMKKLKDENFNYDKYPFIMGFSAVAYKDYKTSLQCVRYDKDFYKPPFVSHPMANTVEIFRIKHWLTRQAVDILNNLFGFHMGLSVFLLWVMALFDIYYEIFRNAPSKILVYCWLLQYCLRMFMIILIPHYTTKQAMKSKSLIADTNNRMLDNSTKDEAIAAGLTYLVILIRFHS</sequence>
<feature type="transmembrane region" description="Helical" evidence="1">
    <location>
        <begin position="23"/>
        <end position="42"/>
    </location>
</feature>
<feature type="transmembrane region" description="Helical" evidence="1">
    <location>
        <begin position="152"/>
        <end position="179"/>
    </location>
</feature>
<protein>
    <recommendedName>
        <fullName evidence="4">Gustatory receptor</fullName>
    </recommendedName>
</protein>
<feature type="transmembrane region" description="Helical" evidence="1">
    <location>
        <begin position="114"/>
        <end position="132"/>
    </location>
</feature>
<feature type="transmembrane region" description="Helical" evidence="1">
    <location>
        <begin position="62"/>
        <end position="82"/>
    </location>
</feature>
<accession>A0A5E4M6E0</accession>
<evidence type="ECO:0000313" key="3">
    <source>
        <dbReference type="Proteomes" id="UP000325440"/>
    </source>
</evidence>
<evidence type="ECO:0008006" key="4">
    <source>
        <dbReference type="Google" id="ProtNLM"/>
    </source>
</evidence>
<proteinExistence type="predicted"/>
<keyword evidence="3" id="KW-1185">Reference proteome</keyword>
<evidence type="ECO:0000256" key="1">
    <source>
        <dbReference type="SAM" id="Phobius"/>
    </source>
</evidence>
<dbReference type="AlphaFoldDB" id="A0A5E4M6E0"/>
<keyword evidence="1" id="KW-0472">Membrane</keyword>
<keyword evidence="1" id="KW-1133">Transmembrane helix</keyword>
<dbReference type="Proteomes" id="UP000325440">
    <property type="component" value="Unassembled WGS sequence"/>
</dbReference>
<reference evidence="2 3" key="1">
    <citation type="submission" date="2019-08" db="EMBL/GenBank/DDBJ databases">
        <authorList>
            <person name="Alioto T."/>
            <person name="Alioto T."/>
            <person name="Gomez Garrido J."/>
        </authorList>
    </citation>
    <scope>NUCLEOTIDE SEQUENCE [LARGE SCALE GENOMIC DNA]</scope>
</reference>
<feature type="transmembrane region" description="Helical" evidence="1">
    <location>
        <begin position="294"/>
        <end position="316"/>
    </location>
</feature>
<dbReference type="OrthoDB" id="6614977at2759"/>
<keyword evidence="1" id="KW-0812">Transmembrane</keyword>
<gene>
    <name evidence="2" type="ORF">CINCED_3A025342</name>
</gene>
<name>A0A5E4M6E0_9HEMI</name>
<organism evidence="2 3">
    <name type="scientific">Cinara cedri</name>
    <dbReference type="NCBI Taxonomy" id="506608"/>
    <lineage>
        <taxon>Eukaryota</taxon>
        <taxon>Metazoa</taxon>
        <taxon>Ecdysozoa</taxon>
        <taxon>Arthropoda</taxon>
        <taxon>Hexapoda</taxon>
        <taxon>Insecta</taxon>
        <taxon>Pterygota</taxon>
        <taxon>Neoptera</taxon>
        <taxon>Paraneoptera</taxon>
        <taxon>Hemiptera</taxon>
        <taxon>Sternorrhyncha</taxon>
        <taxon>Aphidomorpha</taxon>
        <taxon>Aphidoidea</taxon>
        <taxon>Aphididae</taxon>
        <taxon>Lachninae</taxon>
        <taxon>Cinara</taxon>
    </lineage>
</organism>
<feature type="transmembrane region" description="Helical" evidence="1">
    <location>
        <begin position="258"/>
        <end position="282"/>
    </location>
</feature>
<dbReference type="EMBL" id="CABPRJ010000023">
    <property type="protein sequence ID" value="VVC26016.1"/>
    <property type="molecule type" value="Genomic_DNA"/>
</dbReference>
<evidence type="ECO:0000313" key="2">
    <source>
        <dbReference type="EMBL" id="VVC26016.1"/>
    </source>
</evidence>